<protein>
    <recommendedName>
        <fullName evidence="4">Large ribosomal subunit protein uL23</fullName>
    </recommendedName>
</protein>
<evidence type="ECO:0000313" key="5">
    <source>
        <dbReference type="EMBL" id="PKL72366.1"/>
    </source>
</evidence>
<comment type="subunit">
    <text evidence="4">Part of the 50S ribosomal subunit. Contacts protein L29, and trigger factor when it is bound to the ribosome.</text>
</comment>
<comment type="similarity">
    <text evidence="1 4">Belongs to the universal ribosomal protein uL23 family.</text>
</comment>
<organism evidence="5 6">
    <name type="scientific">Candidatus Kuenenbacteria bacterium HGW-Kuenenbacteria-1</name>
    <dbReference type="NCBI Taxonomy" id="2013812"/>
    <lineage>
        <taxon>Bacteria</taxon>
        <taxon>Candidatus Kueneniibacteriota</taxon>
    </lineage>
</organism>
<sequence>MKIFDKIKKTIKEEKKEIKKPEVKKRIGNDKLNYKDAYRILVKPINTEKSTNLTALNQHVFEVTGNSNKIEIKKAIQAVYNVKPISVNIIKTKGKNVKHGKTKGKTKARKKAIITLKQGEKIENY</sequence>
<dbReference type="InterPro" id="IPR013025">
    <property type="entry name" value="Ribosomal_uL23-like"/>
</dbReference>
<dbReference type="NCBIfam" id="NF004363">
    <property type="entry name" value="PRK05738.2-4"/>
    <property type="match status" value="1"/>
</dbReference>
<dbReference type="InterPro" id="IPR012678">
    <property type="entry name" value="Ribosomal_uL23/eL15/eS24_sf"/>
</dbReference>
<dbReference type="Pfam" id="PF00276">
    <property type="entry name" value="Ribosomal_L23"/>
    <property type="match status" value="1"/>
</dbReference>
<keyword evidence="4" id="KW-0699">rRNA-binding</keyword>
<reference evidence="5 6" key="1">
    <citation type="journal article" date="2017" name="ISME J.">
        <title>Potential for microbial H2 and metal transformations associated with novel bacteria and archaea in deep terrestrial subsurface sediments.</title>
        <authorList>
            <person name="Hernsdorf A.W."/>
            <person name="Amano Y."/>
            <person name="Miyakawa K."/>
            <person name="Ise K."/>
            <person name="Suzuki Y."/>
            <person name="Anantharaman K."/>
            <person name="Probst A."/>
            <person name="Burstein D."/>
            <person name="Thomas B.C."/>
            <person name="Banfield J.F."/>
        </authorList>
    </citation>
    <scope>NUCLEOTIDE SEQUENCE [LARGE SCALE GENOMIC DNA]</scope>
    <source>
        <strain evidence="5">HGW-Kuenenbacteria-1</strain>
    </source>
</reference>
<name>A0A2N1UNF0_9BACT</name>
<dbReference type="GO" id="GO:0019843">
    <property type="term" value="F:rRNA binding"/>
    <property type="evidence" value="ECO:0007669"/>
    <property type="project" value="UniProtKB-UniRule"/>
</dbReference>
<dbReference type="Proteomes" id="UP000233414">
    <property type="component" value="Unassembled WGS sequence"/>
</dbReference>
<evidence type="ECO:0000256" key="3">
    <source>
        <dbReference type="ARBA" id="ARBA00023274"/>
    </source>
</evidence>
<dbReference type="AlphaFoldDB" id="A0A2N1UNF0"/>
<dbReference type="GO" id="GO:1990904">
    <property type="term" value="C:ribonucleoprotein complex"/>
    <property type="evidence" value="ECO:0007669"/>
    <property type="project" value="UniProtKB-KW"/>
</dbReference>
<keyword evidence="2 4" id="KW-0689">Ribosomal protein</keyword>
<keyword evidence="4" id="KW-0694">RNA-binding</keyword>
<proteinExistence type="inferred from homology"/>
<evidence type="ECO:0000256" key="4">
    <source>
        <dbReference type="HAMAP-Rule" id="MF_01369"/>
    </source>
</evidence>
<evidence type="ECO:0000313" key="6">
    <source>
        <dbReference type="Proteomes" id="UP000233414"/>
    </source>
</evidence>
<comment type="caution">
    <text evidence="5">The sequence shown here is derived from an EMBL/GenBank/DDBJ whole genome shotgun (WGS) entry which is preliminary data.</text>
</comment>
<dbReference type="EMBL" id="PGYQ01000006">
    <property type="protein sequence ID" value="PKL72366.1"/>
    <property type="molecule type" value="Genomic_DNA"/>
</dbReference>
<comment type="function">
    <text evidence="4">One of the early assembly proteins it binds 23S rRNA. One of the proteins that surrounds the polypeptide exit tunnel on the outside of the ribosome. Forms the main docking site for trigger factor binding to the ribosome.</text>
</comment>
<dbReference type="InterPro" id="IPR012677">
    <property type="entry name" value="Nucleotide-bd_a/b_plait_sf"/>
</dbReference>
<dbReference type="SUPFAM" id="SSF54189">
    <property type="entry name" value="Ribosomal proteins S24e, L23 and L15e"/>
    <property type="match status" value="1"/>
</dbReference>
<accession>A0A2N1UNF0</accession>
<dbReference type="GO" id="GO:0006412">
    <property type="term" value="P:translation"/>
    <property type="evidence" value="ECO:0007669"/>
    <property type="project" value="UniProtKB-UniRule"/>
</dbReference>
<dbReference type="GO" id="GO:0005840">
    <property type="term" value="C:ribosome"/>
    <property type="evidence" value="ECO:0007669"/>
    <property type="project" value="UniProtKB-KW"/>
</dbReference>
<evidence type="ECO:0000256" key="2">
    <source>
        <dbReference type="ARBA" id="ARBA00022980"/>
    </source>
</evidence>
<dbReference type="Gene3D" id="3.30.70.330">
    <property type="match status" value="1"/>
</dbReference>
<dbReference type="HAMAP" id="MF_01369_B">
    <property type="entry name" value="Ribosomal_uL23_B"/>
    <property type="match status" value="1"/>
</dbReference>
<dbReference type="GO" id="GO:0003735">
    <property type="term" value="F:structural constituent of ribosome"/>
    <property type="evidence" value="ECO:0007669"/>
    <property type="project" value="InterPro"/>
</dbReference>
<gene>
    <name evidence="4" type="primary">rplW</name>
    <name evidence="5" type="ORF">CVV26_01720</name>
</gene>
<keyword evidence="3 4" id="KW-0687">Ribonucleoprotein</keyword>
<evidence type="ECO:0000256" key="1">
    <source>
        <dbReference type="ARBA" id="ARBA00006700"/>
    </source>
</evidence>